<sequence length="479" mass="52093">MSEQVDQAGKTYSRFWFILTLLLGTFTMSISQSSLSTAYPTLMQNFGISADTVQWLTTGFMLVMCVSMPISPWMLNNLTFRQMFIGALALFDIGSLMILFTPASWGISGFWFMMIGRTMEAFAVGVLFPSYQTVLLEITPEDQRGTTMGVAGLVMGSALACGPIISGIVLKFFSWKSLFILFMVIITAVLLMSWAGLIRNVMPKRESSLDWLSVFLSLGLIGMMYVLNQIGKGKANWTFNGVLLLVSLIAIVAFCWRQFHLESPLLELRVLKTFNYDLAILLTGISYVALIVVTIIFPLYYQGVLKVSPFISGMSLVPGAVFLSILNPLTGKLADKLGFKLTLRIGMLMIIAGWVAGLFLINMQSLLGMIVCAMVIEGGNAFVMMPAVTLGANSLPDELVSHGTAVITTIRQVLGSTGVAVATMILTGLTAAGQRAGLSKLAASLHGYRAVFIVMIVIELIGLVLALILKDEKQGNSRN</sequence>
<evidence type="ECO:0000256" key="2">
    <source>
        <dbReference type="ARBA" id="ARBA00022448"/>
    </source>
</evidence>
<feature type="transmembrane region" description="Helical" evidence="6">
    <location>
        <begin position="413"/>
        <end position="434"/>
    </location>
</feature>
<dbReference type="AlphaFoldDB" id="A0A0R2I6E6"/>
<dbReference type="SUPFAM" id="SSF103473">
    <property type="entry name" value="MFS general substrate transporter"/>
    <property type="match status" value="1"/>
</dbReference>
<evidence type="ECO:0000313" key="9">
    <source>
        <dbReference type="Proteomes" id="UP000050934"/>
    </source>
</evidence>
<comment type="caution">
    <text evidence="8">The sequence shown here is derived from an EMBL/GenBank/DDBJ whole genome shotgun (WGS) entry which is preliminary data.</text>
</comment>
<evidence type="ECO:0000256" key="4">
    <source>
        <dbReference type="ARBA" id="ARBA00022989"/>
    </source>
</evidence>
<evidence type="ECO:0000259" key="7">
    <source>
        <dbReference type="PROSITE" id="PS50850"/>
    </source>
</evidence>
<dbReference type="OrthoDB" id="9816041at2"/>
<dbReference type="RefSeq" id="WP_057740671.1">
    <property type="nucleotide sequence ID" value="NZ_JQBW01000006.1"/>
</dbReference>
<dbReference type="Proteomes" id="UP000050934">
    <property type="component" value="Unassembled WGS sequence"/>
</dbReference>
<dbReference type="STRING" id="396268.IV45_GL000245"/>
<evidence type="ECO:0000256" key="5">
    <source>
        <dbReference type="ARBA" id="ARBA00023136"/>
    </source>
</evidence>
<gene>
    <name evidence="8" type="ORF">IV45_GL000245</name>
</gene>
<feature type="transmembrane region" description="Helical" evidence="6">
    <location>
        <begin position="307"/>
        <end position="329"/>
    </location>
</feature>
<feature type="transmembrane region" description="Helical" evidence="6">
    <location>
        <begin position="179"/>
        <end position="197"/>
    </location>
</feature>
<dbReference type="InterPro" id="IPR036259">
    <property type="entry name" value="MFS_trans_sf"/>
</dbReference>
<comment type="subcellular location">
    <subcellularLocation>
        <location evidence="1">Cell membrane</location>
        <topology evidence="1">Multi-pass membrane protein</topology>
    </subcellularLocation>
</comment>
<proteinExistence type="predicted"/>
<feature type="transmembrane region" description="Helical" evidence="6">
    <location>
        <begin position="446"/>
        <end position="469"/>
    </location>
</feature>
<feature type="transmembrane region" description="Helical" evidence="6">
    <location>
        <begin position="278"/>
        <end position="301"/>
    </location>
</feature>
<evidence type="ECO:0000256" key="1">
    <source>
        <dbReference type="ARBA" id="ARBA00004651"/>
    </source>
</evidence>
<keyword evidence="3 6" id="KW-0812">Transmembrane</keyword>
<organism evidence="8 9">
    <name type="scientific">Limosilactobacillus secaliphilus</name>
    <dbReference type="NCBI Taxonomy" id="396268"/>
    <lineage>
        <taxon>Bacteria</taxon>
        <taxon>Bacillati</taxon>
        <taxon>Bacillota</taxon>
        <taxon>Bacilli</taxon>
        <taxon>Lactobacillales</taxon>
        <taxon>Lactobacillaceae</taxon>
        <taxon>Limosilactobacillus</taxon>
    </lineage>
</organism>
<evidence type="ECO:0000256" key="3">
    <source>
        <dbReference type="ARBA" id="ARBA00022692"/>
    </source>
</evidence>
<protein>
    <submittedName>
        <fullName evidence="8">Major facilitator superfamily transporter MFS 1</fullName>
    </submittedName>
</protein>
<feature type="transmembrane region" description="Helical" evidence="6">
    <location>
        <begin position="149"/>
        <end position="173"/>
    </location>
</feature>
<dbReference type="PATRIC" id="fig|396268.3.peg.246"/>
<feature type="transmembrane region" description="Helical" evidence="6">
    <location>
        <begin position="52"/>
        <end position="71"/>
    </location>
</feature>
<keyword evidence="4 6" id="KW-1133">Transmembrane helix</keyword>
<dbReference type="InterPro" id="IPR011701">
    <property type="entry name" value="MFS"/>
</dbReference>
<dbReference type="PANTHER" id="PTHR42718">
    <property type="entry name" value="MAJOR FACILITATOR SUPERFAMILY MULTIDRUG TRANSPORTER MFSC"/>
    <property type="match status" value="1"/>
</dbReference>
<dbReference type="GO" id="GO:0022857">
    <property type="term" value="F:transmembrane transporter activity"/>
    <property type="evidence" value="ECO:0007669"/>
    <property type="project" value="InterPro"/>
</dbReference>
<dbReference type="Pfam" id="PF07690">
    <property type="entry name" value="MFS_1"/>
    <property type="match status" value="1"/>
</dbReference>
<dbReference type="InterPro" id="IPR020846">
    <property type="entry name" value="MFS_dom"/>
</dbReference>
<feature type="transmembrane region" description="Helical" evidence="6">
    <location>
        <begin position="83"/>
        <end position="103"/>
    </location>
</feature>
<keyword evidence="2" id="KW-0813">Transport</keyword>
<keyword evidence="9" id="KW-1185">Reference proteome</keyword>
<keyword evidence="5 6" id="KW-0472">Membrane</keyword>
<evidence type="ECO:0000256" key="6">
    <source>
        <dbReference type="SAM" id="Phobius"/>
    </source>
</evidence>
<dbReference type="EMBL" id="JQBW01000006">
    <property type="protein sequence ID" value="KRN59206.1"/>
    <property type="molecule type" value="Genomic_DNA"/>
</dbReference>
<accession>A0A0R2I6E6</accession>
<feature type="domain" description="Major facilitator superfamily (MFS) profile" evidence="7">
    <location>
        <begin position="17"/>
        <end position="474"/>
    </location>
</feature>
<feature type="transmembrane region" description="Helical" evidence="6">
    <location>
        <begin position="341"/>
        <end position="361"/>
    </location>
</feature>
<feature type="transmembrane region" description="Helical" evidence="6">
    <location>
        <begin position="209"/>
        <end position="227"/>
    </location>
</feature>
<dbReference type="GO" id="GO:0005886">
    <property type="term" value="C:plasma membrane"/>
    <property type="evidence" value="ECO:0007669"/>
    <property type="project" value="UniProtKB-SubCell"/>
</dbReference>
<dbReference type="PANTHER" id="PTHR42718:SF9">
    <property type="entry name" value="MAJOR FACILITATOR SUPERFAMILY MULTIDRUG TRANSPORTER MFSC"/>
    <property type="match status" value="1"/>
</dbReference>
<dbReference type="PROSITE" id="PS50850">
    <property type="entry name" value="MFS"/>
    <property type="match status" value="1"/>
</dbReference>
<name>A0A0R2I6E6_9LACO</name>
<evidence type="ECO:0000313" key="8">
    <source>
        <dbReference type="EMBL" id="KRN59206.1"/>
    </source>
</evidence>
<feature type="transmembrane region" description="Helical" evidence="6">
    <location>
        <begin position="12"/>
        <end position="32"/>
    </location>
</feature>
<feature type="transmembrane region" description="Helical" evidence="6">
    <location>
        <begin position="239"/>
        <end position="257"/>
    </location>
</feature>
<dbReference type="Gene3D" id="1.20.1250.20">
    <property type="entry name" value="MFS general substrate transporter like domains"/>
    <property type="match status" value="2"/>
</dbReference>
<reference evidence="8 9" key="1">
    <citation type="journal article" date="2015" name="Genome Announc.">
        <title>Expanding the biotechnology potential of lactobacilli through comparative genomics of 213 strains and associated genera.</title>
        <authorList>
            <person name="Sun Z."/>
            <person name="Harris H.M."/>
            <person name="McCann A."/>
            <person name="Guo C."/>
            <person name="Argimon S."/>
            <person name="Zhang W."/>
            <person name="Yang X."/>
            <person name="Jeffery I.B."/>
            <person name="Cooney J.C."/>
            <person name="Kagawa T.F."/>
            <person name="Liu W."/>
            <person name="Song Y."/>
            <person name="Salvetti E."/>
            <person name="Wrobel A."/>
            <person name="Rasinkangas P."/>
            <person name="Parkhill J."/>
            <person name="Rea M.C."/>
            <person name="O'Sullivan O."/>
            <person name="Ritari J."/>
            <person name="Douillard F.P."/>
            <person name="Paul Ross R."/>
            <person name="Yang R."/>
            <person name="Briner A.E."/>
            <person name="Felis G.E."/>
            <person name="de Vos W.M."/>
            <person name="Barrangou R."/>
            <person name="Klaenhammer T.R."/>
            <person name="Caufield P.W."/>
            <person name="Cui Y."/>
            <person name="Zhang H."/>
            <person name="O'Toole P.W."/>
        </authorList>
    </citation>
    <scope>NUCLEOTIDE SEQUENCE [LARGE SCALE GENOMIC DNA]</scope>
    <source>
        <strain evidence="8 9">DSM 17896</strain>
    </source>
</reference>